<dbReference type="Proteomes" id="UP001500962">
    <property type="component" value="Unassembled WGS sequence"/>
</dbReference>
<accession>A0AAV3SJB6</accession>
<sequence>MLRVDTDTFHTELQSVRGHLVSEYGLEVSSVDSYHDMIKAVSIYRSAKIHWHEKLSSFGSQFDSIHGNATLFNSIGDIELIERLHSIGGNSDPESNRPQFICSFVHYRVESRI</sequence>
<evidence type="ECO:0000313" key="1">
    <source>
        <dbReference type="EMBL" id="GAA0469567.1"/>
    </source>
</evidence>
<name>A0AAV3SJB6_HALDO</name>
<evidence type="ECO:0000313" key="2">
    <source>
        <dbReference type="Proteomes" id="UP001500962"/>
    </source>
</evidence>
<protein>
    <submittedName>
        <fullName evidence="1">Uncharacterized protein</fullName>
    </submittedName>
</protein>
<reference evidence="1" key="2">
    <citation type="submission" date="2023-12" db="EMBL/GenBank/DDBJ databases">
        <authorList>
            <person name="Sun Q."/>
            <person name="Inoue M."/>
        </authorList>
    </citation>
    <scope>NUCLEOTIDE SEQUENCE</scope>
    <source>
        <strain evidence="1">JCM 12289</strain>
    </source>
</reference>
<gene>
    <name evidence="1" type="ORF">GCM10008985_28190</name>
</gene>
<organism evidence="1 2">
    <name type="scientific">Halococcus dombrowskii</name>
    <dbReference type="NCBI Taxonomy" id="179637"/>
    <lineage>
        <taxon>Archaea</taxon>
        <taxon>Methanobacteriati</taxon>
        <taxon>Methanobacteriota</taxon>
        <taxon>Stenosarchaea group</taxon>
        <taxon>Halobacteria</taxon>
        <taxon>Halobacteriales</taxon>
        <taxon>Halococcaceae</taxon>
        <taxon>Halococcus</taxon>
    </lineage>
</organism>
<dbReference type="EMBL" id="BAAADN010000046">
    <property type="protein sequence ID" value="GAA0469567.1"/>
    <property type="molecule type" value="Genomic_DNA"/>
</dbReference>
<proteinExistence type="predicted"/>
<reference evidence="1" key="1">
    <citation type="journal article" date="2014" name="Int. J. Syst. Evol. Microbiol.">
        <title>Complete genome sequence of Corynebacterium casei LMG S-19264T (=DSM 44701T), isolated from a smear-ripened cheese.</title>
        <authorList>
            <consortium name="US DOE Joint Genome Institute (JGI-PGF)"/>
            <person name="Walter F."/>
            <person name="Albersmeier A."/>
            <person name="Kalinowski J."/>
            <person name="Ruckert C."/>
        </authorList>
    </citation>
    <scope>NUCLEOTIDE SEQUENCE</scope>
    <source>
        <strain evidence="1">JCM 12289</strain>
    </source>
</reference>
<dbReference type="AlphaFoldDB" id="A0AAV3SJB6"/>
<comment type="caution">
    <text evidence="1">The sequence shown here is derived from an EMBL/GenBank/DDBJ whole genome shotgun (WGS) entry which is preliminary data.</text>
</comment>